<dbReference type="NCBIfam" id="NF002537">
    <property type="entry name" value="PRK02090.1"/>
    <property type="match status" value="1"/>
</dbReference>
<dbReference type="InterPro" id="IPR011800">
    <property type="entry name" value="PAPS_reductase_CysH"/>
</dbReference>
<comment type="similarity">
    <text evidence="1">Belongs to the PAPS reductase family. CysH subfamily.</text>
</comment>
<dbReference type="GO" id="GO:0005737">
    <property type="term" value="C:cytoplasm"/>
    <property type="evidence" value="ECO:0007669"/>
    <property type="project" value="TreeGrafter"/>
</dbReference>
<comment type="caution">
    <text evidence="5">The sequence shown here is derived from an EMBL/GenBank/DDBJ whole genome shotgun (WGS) entry which is preliminary data.</text>
</comment>
<sequence>MATSPAPSVSDDTHVTMSASTLSLASTAIGADVAFDKPEDLSVSSPSSTYSTAPTKAPKISLTKDHLAHLNTQFEGMDAMDILRFALIMFPGLYQSTAFGLTGLVTMDMLSKIQQSNPQLPRTEVFFLDTLYHFDETYNLIDTVKTKYPNVKLHIFKPDNTATVADFEAIYGAKLYETMPDLYDWYAKVEPLDRAYATLGVSAVLTGRRRSQGGSRGSIPVVEFDEERGIVKINPLASWDFKRVQNYIKDNGVPYNALLDRGYKSIGDWHSTSPVGEGEDERAGRWKGQNKTECGIHNRKSKYTQLVSAPSQITV</sequence>
<dbReference type="OrthoDB" id="7869097at2759"/>
<dbReference type="SUPFAM" id="SSF52402">
    <property type="entry name" value="Adenine nucleotide alpha hydrolases-like"/>
    <property type="match status" value="1"/>
</dbReference>
<evidence type="ECO:0000259" key="4">
    <source>
        <dbReference type="Pfam" id="PF01507"/>
    </source>
</evidence>
<dbReference type="EC" id="1.8.4.8" evidence="5"/>
<dbReference type="Gene3D" id="3.40.50.620">
    <property type="entry name" value="HUPs"/>
    <property type="match status" value="1"/>
</dbReference>
<reference evidence="5 6" key="1">
    <citation type="submission" date="2015-04" db="EMBL/GenBank/DDBJ databases">
        <title>Genome sequence of Ceratocystis platani, a major pathogen of plane trees.</title>
        <authorList>
            <person name="Belbahri L."/>
        </authorList>
    </citation>
    <scope>NUCLEOTIDE SEQUENCE [LARGE SCALE GENOMIC DNA]</scope>
    <source>
        <strain evidence="5 6">CFO</strain>
    </source>
</reference>
<dbReference type="GO" id="GO:0019379">
    <property type="term" value="P:sulfate assimilation, phosphoadenylyl sulfate reduction by phosphoadenylyl-sulfate reductase (thioredoxin)"/>
    <property type="evidence" value="ECO:0007669"/>
    <property type="project" value="EnsemblFungi"/>
</dbReference>
<dbReference type="GO" id="GO:0006750">
    <property type="term" value="P:glutathione biosynthetic process"/>
    <property type="evidence" value="ECO:0007669"/>
    <property type="project" value="EnsemblFungi"/>
</dbReference>
<dbReference type="NCBIfam" id="TIGR02057">
    <property type="entry name" value="PAPS_reductase"/>
    <property type="match status" value="1"/>
</dbReference>
<feature type="domain" description="Phosphoadenosine phosphosulphate reductase" evidence="4">
    <location>
        <begin position="94"/>
        <end position="274"/>
    </location>
</feature>
<dbReference type="GO" id="GO:0004604">
    <property type="term" value="F:phosphoadenylyl-sulfate reductase (thioredoxin) activity"/>
    <property type="evidence" value="ECO:0007669"/>
    <property type="project" value="UniProtKB-EC"/>
</dbReference>
<keyword evidence="2 5" id="KW-0560">Oxidoreductase</keyword>
<protein>
    <submittedName>
        <fullName evidence="5">Phosphoadenosine phosphosulfate reductase</fullName>
        <ecNumber evidence="5">1.8.4.8</ecNumber>
    </submittedName>
</protein>
<keyword evidence="6" id="KW-1185">Reference proteome</keyword>
<dbReference type="Proteomes" id="UP000034841">
    <property type="component" value="Unassembled WGS sequence"/>
</dbReference>
<comment type="pathway">
    <text evidence="3">Sulfur metabolism; hydrogen sulfide biosynthesis; sulfite from sulfate.</text>
</comment>
<dbReference type="InterPro" id="IPR004511">
    <property type="entry name" value="PAPS/APS_Rdtase"/>
</dbReference>
<dbReference type="InterPro" id="IPR014729">
    <property type="entry name" value="Rossmann-like_a/b/a_fold"/>
</dbReference>
<dbReference type="CDD" id="cd23945">
    <property type="entry name" value="PAPS_reductase"/>
    <property type="match status" value="1"/>
</dbReference>
<accession>A0A0F8B494</accession>
<evidence type="ECO:0000313" key="5">
    <source>
        <dbReference type="EMBL" id="KKF96611.1"/>
    </source>
</evidence>
<dbReference type="PANTHER" id="PTHR46509:SF1">
    <property type="entry name" value="PHOSPHOADENOSINE PHOSPHOSULFATE REDUCTASE"/>
    <property type="match status" value="1"/>
</dbReference>
<name>A0A0F8B494_CERFI</name>
<dbReference type="Pfam" id="PF01507">
    <property type="entry name" value="PAPS_reduct"/>
    <property type="match status" value="1"/>
</dbReference>
<evidence type="ECO:0000313" key="6">
    <source>
        <dbReference type="Proteomes" id="UP000034841"/>
    </source>
</evidence>
<dbReference type="AlphaFoldDB" id="A0A0F8B494"/>
<evidence type="ECO:0000256" key="2">
    <source>
        <dbReference type="ARBA" id="ARBA00023002"/>
    </source>
</evidence>
<dbReference type="NCBIfam" id="TIGR00434">
    <property type="entry name" value="cysH"/>
    <property type="match status" value="1"/>
</dbReference>
<dbReference type="EMBL" id="LBBL01000034">
    <property type="protein sequence ID" value="KKF96611.1"/>
    <property type="molecule type" value="Genomic_DNA"/>
</dbReference>
<evidence type="ECO:0000256" key="3">
    <source>
        <dbReference type="ARBA" id="ARBA00024327"/>
    </source>
</evidence>
<dbReference type="InterPro" id="IPR002500">
    <property type="entry name" value="PAPS_reduct_dom"/>
</dbReference>
<evidence type="ECO:0000256" key="1">
    <source>
        <dbReference type="ARBA" id="ARBA00009732"/>
    </source>
</evidence>
<proteinExistence type="inferred from homology"/>
<gene>
    <name evidence="5" type="primary">sA</name>
    <name evidence="5" type="ORF">CFO_g1009</name>
</gene>
<dbReference type="PANTHER" id="PTHR46509">
    <property type="entry name" value="PHOSPHOADENOSINE PHOSPHOSULFATE REDUCTASE"/>
    <property type="match status" value="1"/>
</dbReference>
<organism evidence="5 6">
    <name type="scientific">Ceratocystis fimbriata f. sp. platani</name>
    <dbReference type="NCBI Taxonomy" id="88771"/>
    <lineage>
        <taxon>Eukaryota</taxon>
        <taxon>Fungi</taxon>
        <taxon>Dikarya</taxon>
        <taxon>Ascomycota</taxon>
        <taxon>Pezizomycotina</taxon>
        <taxon>Sordariomycetes</taxon>
        <taxon>Hypocreomycetidae</taxon>
        <taxon>Microascales</taxon>
        <taxon>Ceratocystidaceae</taxon>
        <taxon>Ceratocystis</taxon>
    </lineage>
</organism>
<dbReference type="HAMAP" id="MF_00063">
    <property type="entry name" value="CysH"/>
    <property type="match status" value="1"/>
</dbReference>